<evidence type="ECO:0000313" key="2">
    <source>
        <dbReference type="EMBL" id="CAD6550653.1"/>
    </source>
</evidence>
<name>A0ABM8NZF0_9BURK</name>
<keyword evidence="3" id="KW-1185">Reference proteome</keyword>
<protein>
    <recommendedName>
        <fullName evidence="1">AB hydrolase-1 domain-containing protein</fullName>
    </recommendedName>
</protein>
<gene>
    <name evidence="2" type="ORF">LMG27952_05043</name>
</gene>
<dbReference type="InterPro" id="IPR000073">
    <property type="entry name" value="AB_hydrolase_1"/>
</dbReference>
<dbReference type="SUPFAM" id="SSF53474">
    <property type="entry name" value="alpha/beta-Hydrolases"/>
    <property type="match status" value="1"/>
</dbReference>
<evidence type="ECO:0000313" key="3">
    <source>
        <dbReference type="Proteomes" id="UP000656319"/>
    </source>
</evidence>
<dbReference type="InterPro" id="IPR029058">
    <property type="entry name" value="AB_hydrolase_fold"/>
</dbReference>
<dbReference type="PANTHER" id="PTHR43798:SF33">
    <property type="entry name" value="HYDROLASE, PUTATIVE (AFU_ORTHOLOGUE AFUA_2G14860)-RELATED"/>
    <property type="match status" value="1"/>
</dbReference>
<comment type="caution">
    <text evidence="2">The sequence shown here is derived from an EMBL/GenBank/DDBJ whole genome shotgun (WGS) entry which is preliminary data.</text>
</comment>
<dbReference type="Gene3D" id="3.40.50.1820">
    <property type="entry name" value="alpha/beta hydrolase"/>
    <property type="match status" value="1"/>
</dbReference>
<dbReference type="PANTHER" id="PTHR43798">
    <property type="entry name" value="MONOACYLGLYCEROL LIPASE"/>
    <property type="match status" value="1"/>
</dbReference>
<sequence>MDEFPESAVEILCEDLYLPQSESGVRIHLRRKCPTSSARRSGRGVIVFVHGATYSGVPAFDAALPGGSWLEFAAADGYDAYALDVRGYGLSSRPSAPAGYFGVHKLYARTDEAISDLTAAVDFILARTGTDHVDLVGWSWGTAICGAYASTNADKVRRLVLYAPLWILRRKSDWPLALAPLAAFPALGPLYAASLPSVRSVELSDVRQRWFRGLDMQTSETLCPSVVVSSWWHATVSADPVGSVQTPPRLIAPNGVVADLLEYWAVGIPTYDPGNIKVPVMVILGEWDVDTPPEMAQELFNHLSAAPYKRMEVLGRGTHSMSLEVNRFDLYRRVGLFLRSRSIPSN</sequence>
<dbReference type="EMBL" id="CAJHCQ010000014">
    <property type="protein sequence ID" value="CAD6550653.1"/>
    <property type="molecule type" value="Genomic_DNA"/>
</dbReference>
<feature type="domain" description="AB hydrolase-1" evidence="1">
    <location>
        <begin position="45"/>
        <end position="191"/>
    </location>
</feature>
<dbReference type="InterPro" id="IPR050266">
    <property type="entry name" value="AB_hydrolase_sf"/>
</dbReference>
<accession>A0ABM8NZF0</accession>
<dbReference type="Proteomes" id="UP000656319">
    <property type="component" value="Unassembled WGS sequence"/>
</dbReference>
<dbReference type="Pfam" id="PF00561">
    <property type="entry name" value="Abhydrolase_1"/>
    <property type="match status" value="1"/>
</dbReference>
<organism evidence="2 3">
    <name type="scientific">Paraburkholderia hiiakae</name>
    <dbReference type="NCBI Taxonomy" id="1081782"/>
    <lineage>
        <taxon>Bacteria</taxon>
        <taxon>Pseudomonadati</taxon>
        <taxon>Pseudomonadota</taxon>
        <taxon>Betaproteobacteria</taxon>
        <taxon>Burkholderiales</taxon>
        <taxon>Burkholderiaceae</taxon>
        <taxon>Paraburkholderia</taxon>
    </lineage>
</organism>
<evidence type="ECO:0000259" key="1">
    <source>
        <dbReference type="Pfam" id="PF00561"/>
    </source>
</evidence>
<proteinExistence type="predicted"/>
<reference evidence="2 3" key="1">
    <citation type="submission" date="2020-10" db="EMBL/GenBank/DDBJ databases">
        <authorList>
            <person name="Peeters C."/>
        </authorList>
    </citation>
    <scope>NUCLEOTIDE SEQUENCE [LARGE SCALE GENOMIC DNA]</scope>
    <source>
        <strain evidence="2 3">LMG 27952</strain>
    </source>
</reference>